<proteinExistence type="predicted"/>
<feature type="chain" id="PRO_5046079351" evidence="1">
    <location>
        <begin position="32"/>
        <end position="513"/>
    </location>
</feature>
<evidence type="ECO:0000313" key="3">
    <source>
        <dbReference type="EMBL" id="MDG3007675.1"/>
    </source>
</evidence>
<keyword evidence="4" id="KW-1185">Reference proteome</keyword>
<gene>
    <name evidence="3" type="ORF">PZE19_28250</name>
</gene>
<dbReference type="EMBL" id="JARRAG010000002">
    <property type="protein sequence ID" value="MDG3007675.1"/>
    <property type="molecule type" value="Genomic_DNA"/>
</dbReference>
<keyword evidence="1" id="KW-0732">Signal</keyword>
<feature type="signal peptide" evidence="1">
    <location>
        <begin position="1"/>
        <end position="31"/>
    </location>
</feature>
<sequence length="513" mass="56028">MRTSTLIRSFARATAAAASLLTLAAAVPAPAQEPVRKIPPAIGPNIDLEPGDFARSRRFGPGDKVVMTHYFYWYDAPSKAHIVDYDGSDALTTHPPTLRDFSYKSVSWHKGQLKDMIAAGIDVVLPVFWGSPGDHTPGSRMFWSFEGLPPFVKALDELKAEGIEPPAVGLFYDTSTLESNGWGYHADLTTDLGRAWFVATIRDFFSMIPPRHWALLDGKPIVDLYSAAFAKAHDQSSIDLLKAEFPKRFGGTAPYVIREVSWNVKADDVYAWGGAVRPNFLGVAEIGPGYDHSAVPGREPLVVDREGGAFYERAWVQALNRSPRIVIVETWNEFHEGTTVAEAREYGRTYIDLTRKYVDMFKKGIVPPRPRTAYTDAATVAIALGATDRAEGLARVDVADGRSAAATTAGKTSRAPAKGVGGRYLYFRVDDGFKWARSMHAAVEVDYYDAGPGSFGLQYDSHDPSAELNGAYKPAAARAGLTGSHAWKTVRFDLPDARLDGAQNGGADFRLAF</sequence>
<dbReference type="Pfam" id="PF16402">
    <property type="entry name" value="DUF5010"/>
    <property type="match status" value="1"/>
</dbReference>
<reference evidence="3 4" key="1">
    <citation type="submission" date="2023-03" db="EMBL/GenBank/DDBJ databases">
        <title>Paludisphaera mucosa sp. nov. a novel planctomycete from northern fen.</title>
        <authorList>
            <person name="Ivanova A."/>
        </authorList>
    </citation>
    <scope>NUCLEOTIDE SEQUENCE [LARGE SCALE GENOMIC DNA]</scope>
    <source>
        <strain evidence="3 4">Pla2</strain>
    </source>
</reference>
<organism evidence="3 4">
    <name type="scientific">Paludisphaera mucosa</name>
    <dbReference type="NCBI Taxonomy" id="3030827"/>
    <lineage>
        <taxon>Bacteria</taxon>
        <taxon>Pseudomonadati</taxon>
        <taxon>Planctomycetota</taxon>
        <taxon>Planctomycetia</taxon>
        <taxon>Isosphaerales</taxon>
        <taxon>Isosphaeraceae</taxon>
        <taxon>Paludisphaera</taxon>
    </lineage>
</organism>
<dbReference type="Gene3D" id="3.20.20.80">
    <property type="entry name" value="Glycosidases"/>
    <property type="match status" value="1"/>
</dbReference>
<accession>A0ABT6FJX0</accession>
<feature type="domain" description="DUF5010" evidence="2">
    <location>
        <begin position="87"/>
        <end position="267"/>
    </location>
</feature>
<dbReference type="Proteomes" id="UP001216907">
    <property type="component" value="Unassembled WGS sequence"/>
</dbReference>
<dbReference type="InterPro" id="IPR032178">
    <property type="entry name" value="DUF5010"/>
</dbReference>
<protein>
    <submittedName>
        <fullName evidence="3">DUF5010 domain-containing protein</fullName>
    </submittedName>
</protein>
<dbReference type="RefSeq" id="WP_277863949.1">
    <property type="nucleotide sequence ID" value="NZ_JARRAG010000002.1"/>
</dbReference>
<comment type="caution">
    <text evidence="3">The sequence shown here is derived from an EMBL/GenBank/DDBJ whole genome shotgun (WGS) entry which is preliminary data.</text>
</comment>
<evidence type="ECO:0000256" key="1">
    <source>
        <dbReference type="SAM" id="SignalP"/>
    </source>
</evidence>
<evidence type="ECO:0000259" key="2">
    <source>
        <dbReference type="Pfam" id="PF16402"/>
    </source>
</evidence>
<evidence type="ECO:0000313" key="4">
    <source>
        <dbReference type="Proteomes" id="UP001216907"/>
    </source>
</evidence>
<name>A0ABT6FJX0_9BACT</name>